<proteinExistence type="predicted"/>
<reference evidence="9 10" key="2">
    <citation type="journal article" date="2010" name="Stand. Genomic Sci.">
        <title>Complete genome sequence of Sebaldella termitidis type strain (NCTC 11300).</title>
        <authorList>
            <person name="Harmon-Smith M."/>
            <person name="Celia L."/>
            <person name="Chertkov O."/>
            <person name="Lapidus A."/>
            <person name="Copeland A."/>
            <person name="Glavina Del Rio T."/>
            <person name="Nolan M."/>
            <person name="Lucas S."/>
            <person name="Tice H."/>
            <person name="Cheng J.F."/>
            <person name="Han C."/>
            <person name="Detter J.C."/>
            <person name="Bruce D."/>
            <person name="Goodwin L."/>
            <person name="Pitluck S."/>
            <person name="Pati A."/>
            <person name="Liolios K."/>
            <person name="Ivanova N."/>
            <person name="Mavromatis K."/>
            <person name="Mikhailova N."/>
            <person name="Chen A."/>
            <person name="Palaniappan K."/>
            <person name="Land M."/>
            <person name="Hauser L."/>
            <person name="Chang Y.J."/>
            <person name="Jeffries C.D."/>
            <person name="Brettin T."/>
            <person name="Goker M."/>
            <person name="Beck B."/>
            <person name="Bristow J."/>
            <person name="Eisen J.A."/>
            <person name="Markowitz V."/>
            <person name="Hugenholtz P."/>
            <person name="Kyrpides N.C."/>
            <person name="Klenk H.P."/>
            <person name="Chen F."/>
        </authorList>
    </citation>
    <scope>NUCLEOTIDE SEQUENCE [LARGE SCALE GENOMIC DNA]</scope>
    <source>
        <strain evidence="10">ATCC 33386 / NCTC 11300</strain>
    </source>
</reference>
<dbReference type="InterPro" id="IPR036634">
    <property type="entry name" value="PRD_sf"/>
</dbReference>
<dbReference type="PANTHER" id="PTHR30185:SF18">
    <property type="entry name" value="TRANSCRIPTIONAL REGULATOR MTLR"/>
    <property type="match status" value="1"/>
</dbReference>
<gene>
    <name evidence="9" type="ordered locus">Sterm_3160</name>
</gene>
<dbReference type="Gene3D" id="3.40.930.10">
    <property type="entry name" value="Mannitol-specific EII, Chain A"/>
    <property type="match status" value="1"/>
</dbReference>
<dbReference type="GO" id="GO:0006355">
    <property type="term" value="P:regulation of DNA-templated transcription"/>
    <property type="evidence" value="ECO:0007669"/>
    <property type="project" value="InterPro"/>
</dbReference>
<dbReference type="AlphaFoldDB" id="D1APG7"/>
<dbReference type="GO" id="GO:0008982">
    <property type="term" value="F:protein-N(PI)-phosphohistidine-sugar phosphotransferase activity"/>
    <property type="evidence" value="ECO:0007669"/>
    <property type="project" value="InterPro"/>
</dbReference>
<feature type="domain" description="PTS EIIB type-2" evidence="7">
    <location>
        <begin position="419"/>
        <end position="509"/>
    </location>
</feature>
<dbReference type="InterPro" id="IPR050661">
    <property type="entry name" value="BglG_antiterminators"/>
</dbReference>
<dbReference type="PROSITE" id="PS51099">
    <property type="entry name" value="PTS_EIIB_TYPE_2"/>
    <property type="match status" value="1"/>
</dbReference>
<dbReference type="InterPro" id="IPR036095">
    <property type="entry name" value="PTS_EIIB-like_sf"/>
</dbReference>
<dbReference type="Pfam" id="PF05043">
    <property type="entry name" value="Mga"/>
    <property type="match status" value="1"/>
</dbReference>
<keyword evidence="3" id="KW-0805">Transcription regulation</keyword>
<evidence type="ECO:0000256" key="5">
    <source>
        <dbReference type="ARBA" id="ARBA00023163"/>
    </source>
</evidence>
<dbReference type="InterPro" id="IPR016152">
    <property type="entry name" value="PTrfase/Anion_transptr"/>
</dbReference>
<evidence type="ECO:0000313" key="9">
    <source>
        <dbReference type="EMBL" id="ACZ10001.1"/>
    </source>
</evidence>
<name>D1APG7_SEBTE</name>
<evidence type="ECO:0000256" key="2">
    <source>
        <dbReference type="ARBA" id="ARBA00022737"/>
    </source>
</evidence>
<keyword evidence="10" id="KW-1185">Reference proteome</keyword>
<accession>D1APG7</accession>
<keyword evidence="4" id="KW-0010">Activator</keyword>
<dbReference type="EMBL" id="CP001739">
    <property type="protein sequence ID" value="ACZ10001.1"/>
    <property type="molecule type" value="Genomic_DNA"/>
</dbReference>
<keyword evidence="1" id="KW-0808">Transferase</keyword>
<dbReference type="PROSITE" id="PS51372">
    <property type="entry name" value="PRD_2"/>
    <property type="match status" value="1"/>
</dbReference>
<dbReference type="Gene3D" id="3.40.50.2300">
    <property type="match status" value="1"/>
</dbReference>
<dbReference type="eggNOG" id="COG3711">
    <property type="taxonomic scope" value="Bacteria"/>
</dbReference>
<dbReference type="Proteomes" id="UP000000845">
    <property type="component" value="Chromosome"/>
</dbReference>
<dbReference type="GO" id="GO:0009401">
    <property type="term" value="P:phosphoenolpyruvate-dependent sugar phosphotransferase system"/>
    <property type="evidence" value="ECO:0007669"/>
    <property type="project" value="InterPro"/>
</dbReference>
<dbReference type="SUPFAM" id="SSF52794">
    <property type="entry name" value="PTS system IIB component-like"/>
    <property type="match status" value="1"/>
</dbReference>
<dbReference type="STRING" id="526218.Sterm_3160"/>
<evidence type="ECO:0000259" key="6">
    <source>
        <dbReference type="PROSITE" id="PS51094"/>
    </source>
</evidence>
<protein>
    <submittedName>
        <fullName evidence="9">Transcriptional antiterminator, BglG</fullName>
    </submittedName>
</protein>
<feature type="domain" description="PRD" evidence="8">
    <location>
        <begin position="306"/>
        <end position="413"/>
    </location>
</feature>
<dbReference type="InterPro" id="IPR007737">
    <property type="entry name" value="Mga_HTH"/>
</dbReference>
<keyword evidence="2" id="KW-0677">Repeat</keyword>
<evidence type="ECO:0000256" key="4">
    <source>
        <dbReference type="ARBA" id="ARBA00023159"/>
    </source>
</evidence>
<dbReference type="Pfam" id="PF00874">
    <property type="entry name" value="PRD"/>
    <property type="match status" value="1"/>
</dbReference>
<evidence type="ECO:0000313" key="10">
    <source>
        <dbReference type="Proteomes" id="UP000000845"/>
    </source>
</evidence>
<keyword evidence="5" id="KW-0804">Transcription</keyword>
<evidence type="ECO:0000259" key="7">
    <source>
        <dbReference type="PROSITE" id="PS51099"/>
    </source>
</evidence>
<dbReference type="Gene3D" id="1.10.1790.10">
    <property type="entry name" value="PRD domain"/>
    <property type="match status" value="1"/>
</dbReference>
<dbReference type="RefSeq" id="WP_012862583.1">
    <property type="nucleotide sequence ID" value="NC_013517.1"/>
</dbReference>
<dbReference type="HOGENOM" id="CLU_013442_1_1_0"/>
<organism evidence="9 10">
    <name type="scientific">Sebaldella termitidis (strain ATCC 33386 / NCTC 11300)</name>
    <dbReference type="NCBI Taxonomy" id="526218"/>
    <lineage>
        <taxon>Bacteria</taxon>
        <taxon>Fusobacteriati</taxon>
        <taxon>Fusobacteriota</taxon>
        <taxon>Fusobacteriia</taxon>
        <taxon>Fusobacteriales</taxon>
        <taxon>Leptotrichiaceae</taxon>
        <taxon>Sebaldella</taxon>
    </lineage>
</organism>
<evidence type="ECO:0000259" key="8">
    <source>
        <dbReference type="PROSITE" id="PS51372"/>
    </source>
</evidence>
<sequence>MLIDKKDIGILEFFLNENSVSVKKLEKDINVTERAIRTRFENLNYVFQKSNMKAELRIEKNRAVLSRKNENLGKFLEEFDLGNYNFNRYERMEIIYFFSLISEDGFKFGTLEKILNVGKSTLKNDMKEVREELHKQGFSFISRPKKGLILVGNENNIRKLLLEYILKYFCIKNFDSIEIRKAAEPVSRAVNNLIKQMKTGDIKLYFNFLKKIEEKIKKMISDEGFEVLIIYLLIIHSRKTEDQLQGEHISNGNFLRATNEYKKLNRLIQDWNYQYNRFSSNEFEILKFVEYLLGTHSYNFDYSFYENWIQTETLIREIIKNVDEKLDISIVNDNLLEDGLINHIRPTIYRIKNNIRLKKLDLNEITEKYAALLDIVKESVKPLEDYLGKSMEIEELAYLTIYFKLAIDRKRKKLNRHINNILIVCNFGYGTSRLLVENLKERYLLNITDVIPYNNFLDYDLKDTDIIISTIDINLNHSEIPVIKVSPILSSDDEKKIKKYLKEKTYENVSMGKVMEIIEKHGRIENRNALEKELELYLNVNREEEIEYIKTLPEILPAENMKIIREVADWQEGIRESGKILLRNGYIKESYIEECIEIIFQKGMYMLIGKNIILPHGSIKKNVFKTGMSFLKLEKEIEFPENIKIKNIVMLATLDKKEHINAFLQLKKIIDETDFLDETEKITDEIKLYNLMAEKFEKIKDKNFEILKYK</sequence>
<dbReference type="Pfam" id="PF00359">
    <property type="entry name" value="PTS_EIIA_2"/>
    <property type="match status" value="1"/>
</dbReference>
<evidence type="ECO:0000256" key="3">
    <source>
        <dbReference type="ARBA" id="ARBA00023015"/>
    </source>
</evidence>
<dbReference type="KEGG" id="str:Sterm_3160"/>
<dbReference type="PROSITE" id="PS51094">
    <property type="entry name" value="PTS_EIIA_TYPE_2"/>
    <property type="match status" value="1"/>
</dbReference>
<reference evidence="10" key="1">
    <citation type="submission" date="2009-09" db="EMBL/GenBank/DDBJ databases">
        <title>The complete chromosome of Sebaldella termitidis ATCC 33386.</title>
        <authorList>
            <consortium name="US DOE Joint Genome Institute (JGI-PGF)"/>
            <person name="Lucas S."/>
            <person name="Copeland A."/>
            <person name="Lapidus A."/>
            <person name="Glavina del Rio T."/>
            <person name="Dalin E."/>
            <person name="Tice H."/>
            <person name="Bruce D."/>
            <person name="Goodwin L."/>
            <person name="Pitluck S."/>
            <person name="Kyrpides N."/>
            <person name="Mavromatis K."/>
            <person name="Ivanova N."/>
            <person name="Mikhailova N."/>
            <person name="Sims D."/>
            <person name="Meincke L."/>
            <person name="Brettin T."/>
            <person name="Detter J.C."/>
            <person name="Han C."/>
            <person name="Larimer F."/>
            <person name="Land M."/>
            <person name="Hauser L."/>
            <person name="Markowitz V."/>
            <person name="Cheng J.F."/>
            <person name="Hugenholtz P."/>
            <person name="Woyke T."/>
            <person name="Wu D."/>
            <person name="Eisen J.A."/>
        </authorList>
    </citation>
    <scope>NUCLEOTIDE SEQUENCE [LARGE SCALE GENOMIC DNA]</scope>
    <source>
        <strain evidence="10">ATCC 33386 / NCTC 11300</strain>
    </source>
</reference>
<feature type="domain" description="PTS EIIA type-2" evidence="6">
    <location>
        <begin position="554"/>
        <end position="695"/>
    </location>
</feature>
<dbReference type="InterPro" id="IPR013011">
    <property type="entry name" value="PTS_EIIB_2"/>
</dbReference>
<dbReference type="InterPro" id="IPR011608">
    <property type="entry name" value="PRD"/>
</dbReference>
<dbReference type="SUPFAM" id="SSF63520">
    <property type="entry name" value="PTS-regulatory domain, PRD"/>
    <property type="match status" value="1"/>
</dbReference>
<dbReference type="eggNOG" id="COG1762">
    <property type="taxonomic scope" value="Bacteria"/>
</dbReference>
<dbReference type="PANTHER" id="PTHR30185">
    <property type="entry name" value="CRYPTIC BETA-GLUCOSIDE BGL OPERON ANTITERMINATOR"/>
    <property type="match status" value="1"/>
</dbReference>
<evidence type="ECO:0000256" key="1">
    <source>
        <dbReference type="ARBA" id="ARBA00022679"/>
    </source>
</evidence>
<dbReference type="SUPFAM" id="SSF55804">
    <property type="entry name" value="Phoshotransferase/anion transport protein"/>
    <property type="match status" value="1"/>
</dbReference>
<dbReference type="InterPro" id="IPR002178">
    <property type="entry name" value="PTS_EIIA_type-2_dom"/>
</dbReference>